<evidence type="ECO:0000313" key="2">
    <source>
        <dbReference type="EMBL" id="KAF1916766.1"/>
    </source>
</evidence>
<dbReference type="OrthoDB" id="5544375at2759"/>
<dbReference type="EMBL" id="ML979135">
    <property type="protein sequence ID" value="KAF1916766.1"/>
    <property type="molecule type" value="Genomic_DNA"/>
</dbReference>
<dbReference type="Proteomes" id="UP000800096">
    <property type="component" value="Unassembled WGS sequence"/>
</dbReference>
<feature type="region of interest" description="Disordered" evidence="1">
    <location>
        <begin position="73"/>
        <end position="118"/>
    </location>
</feature>
<feature type="compositionally biased region" description="Basic and acidic residues" evidence="1">
    <location>
        <begin position="103"/>
        <end position="118"/>
    </location>
</feature>
<proteinExistence type="predicted"/>
<organism evidence="2 3">
    <name type="scientific">Ampelomyces quisqualis</name>
    <name type="common">Powdery mildew agent</name>
    <dbReference type="NCBI Taxonomy" id="50730"/>
    <lineage>
        <taxon>Eukaryota</taxon>
        <taxon>Fungi</taxon>
        <taxon>Dikarya</taxon>
        <taxon>Ascomycota</taxon>
        <taxon>Pezizomycotina</taxon>
        <taxon>Dothideomycetes</taxon>
        <taxon>Pleosporomycetidae</taxon>
        <taxon>Pleosporales</taxon>
        <taxon>Pleosporineae</taxon>
        <taxon>Phaeosphaeriaceae</taxon>
        <taxon>Ampelomyces</taxon>
    </lineage>
</organism>
<dbReference type="Pfam" id="PF07956">
    <property type="entry name" value="DUF1690"/>
    <property type="match status" value="1"/>
</dbReference>
<feature type="compositionally biased region" description="Polar residues" evidence="1">
    <location>
        <begin position="73"/>
        <end position="86"/>
    </location>
</feature>
<evidence type="ECO:0000256" key="1">
    <source>
        <dbReference type="SAM" id="MobiDB-lite"/>
    </source>
</evidence>
<keyword evidence="3" id="KW-1185">Reference proteome</keyword>
<evidence type="ECO:0000313" key="3">
    <source>
        <dbReference type="Proteomes" id="UP000800096"/>
    </source>
</evidence>
<dbReference type="InterPro" id="IPR012471">
    <property type="entry name" value="DUF1690"/>
</dbReference>
<protein>
    <recommendedName>
        <fullName evidence="4">DUF1690-domain-containing protein</fullName>
    </recommendedName>
</protein>
<evidence type="ECO:0008006" key="4">
    <source>
        <dbReference type="Google" id="ProtNLM"/>
    </source>
</evidence>
<name>A0A6A5QPZ7_AMPQU</name>
<accession>A0A6A5QPZ7</accession>
<sequence length="186" mass="21414">MGAEHSKPSSDIRQHVFAPEHPVNFSRELVDSLQKNTFTDATRSRQQELQYQQRLTAELEKLRQKEAQNFSRFSETLSAESEQPRQPSLGDSIADATSSKATLAEKQRQNDMSRHSVTDEVEQLRAKLANRKKLEHVDAHVGRAKDAVVACLRANDRRPLDCWKEVETFKKEVGRLERDFVEKTIR</sequence>
<dbReference type="AlphaFoldDB" id="A0A6A5QPZ7"/>
<reference evidence="2" key="1">
    <citation type="journal article" date="2020" name="Stud. Mycol.">
        <title>101 Dothideomycetes genomes: a test case for predicting lifestyles and emergence of pathogens.</title>
        <authorList>
            <person name="Haridas S."/>
            <person name="Albert R."/>
            <person name="Binder M."/>
            <person name="Bloem J."/>
            <person name="Labutti K."/>
            <person name="Salamov A."/>
            <person name="Andreopoulos B."/>
            <person name="Baker S."/>
            <person name="Barry K."/>
            <person name="Bills G."/>
            <person name="Bluhm B."/>
            <person name="Cannon C."/>
            <person name="Castanera R."/>
            <person name="Culley D."/>
            <person name="Daum C."/>
            <person name="Ezra D."/>
            <person name="Gonzalez J."/>
            <person name="Henrissat B."/>
            <person name="Kuo A."/>
            <person name="Liang C."/>
            <person name="Lipzen A."/>
            <person name="Lutzoni F."/>
            <person name="Magnuson J."/>
            <person name="Mondo S."/>
            <person name="Nolan M."/>
            <person name="Ohm R."/>
            <person name="Pangilinan J."/>
            <person name="Park H.-J."/>
            <person name="Ramirez L."/>
            <person name="Alfaro M."/>
            <person name="Sun H."/>
            <person name="Tritt A."/>
            <person name="Yoshinaga Y."/>
            <person name="Zwiers L.-H."/>
            <person name="Turgeon B."/>
            <person name="Goodwin S."/>
            <person name="Spatafora J."/>
            <person name="Crous P."/>
            <person name="Grigoriev I."/>
        </authorList>
    </citation>
    <scope>NUCLEOTIDE SEQUENCE</scope>
    <source>
        <strain evidence="2">HMLAC05119</strain>
    </source>
</reference>
<gene>
    <name evidence="2" type="ORF">BDU57DRAFT_517056</name>
</gene>